<accession>A0A5B9Q9K1</accession>
<dbReference type="EMBL" id="CP042913">
    <property type="protein sequence ID" value="QEG35714.1"/>
    <property type="molecule type" value="Genomic_DNA"/>
</dbReference>
<proteinExistence type="predicted"/>
<gene>
    <name evidence="1" type="ORF">Pr1d_30170</name>
</gene>
<reference evidence="1 2" key="1">
    <citation type="submission" date="2019-08" db="EMBL/GenBank/DDBJ databases">
        <title>Deep-cultivation of Planctomycetes and their phenomic and genomic characterization uncovers novel biology.</title>
        <authorList>
            <person name="Wiegand S."/>
            <person name="Jogler M."/>
            <person name="Boedeker C."/>
            <person name="Pinto D."/>
            <person name="Vollmers J."/>
            <person name="Rivas-Marin E."/>
            <person name="Kohn T."/>
            <person name="Peeters S.H."/>
            <person name="Heuer A."/>
            <person name="Rast P."/>
            <person name="Oberbeckmann S."/>
            <person name="Bunk B."/>
            <person name="Jeske O."/>
            <person name="Meyerdierks A."/>
            <person name="Storesund J.E."/>
            <person name="Kallscheuer N."/>
            <person name="Luecker S."/>
            <person name="Lage O.M."/>
            <person name="Pohl T."/>
            <person name="Merkel B.J."/>
            <person name="Hornburger P."/>
            <person name="Mueller R.-W."/>
            <person name="Bruemmer F."/>
            <person name="Labrenz M."/>
            <person name="Spormann A.M."/>
            <person name="Op den Camp H."/>
            <person name="Overmann J."/>
            <person name="Amann R."/>
            <person name="Jetten M.S.M."/>
            <person name="Mascher T."/>
            <person name="Medema M.H."/>
            <person name="Devos D.P."/>
            <person name="Kaster A.-K."/>
            <person name="Ovreas L."/>
            <person name="Rohde M."/>
            <person name="Galperin M.Y."/>
            <person name="Jogler C."/>
        </authorList>
    </citation>
    <scope>NUCLEOTIDE SEQUENCE [LARGE SCALE GENOMIC DNA]</scope>
    <source>
        <strain evidence="1 2">Pr1d</strain>
    </source>
</reference>
<dbReference type="KEGG" id="bgok:Pr1d_30170"/>
<protein>
    <submittedName>
        <fullName evidence="1">Uncharacterized protein</fullName>
    </submittedName>
</protein>
<organism evidence="1 2">
    <name type="scientific">Bythopirellula goksoeyrii</name>
    <dbReference type="NCBI Taxonomy" id="1400387"/>
    <lineage>
        <taxon>Bacteria</taxon>
        <taxon>Pseudomonadati</taxon>
        <taxon>Planctomycetota</taxon>
        <taxon>Planctomycetia</taxon>
        <taxon>Pirellulales</taxon>
        <taxon>Lacipirellulaceae</taxon>
        <taxon>Bythopirellula</taxon>
    </lineage>
</organism>
<dbReference type="RefSeq" id="WP_148074196.1">
    <property type="nucleotide sequence ID" value="NZ_CP042913.1"/>
</dbReference>
<evidence type="ECO:0000313" key="2">
    <source>
        <dbReference type="Proteomes" id="UP000323917"/>
    </source>
</evidence>
<sequence>MSINFLGLARAIPVALYAVLGLLVFFGRAYAGPIIVGHLGGTGAGQFGSILTWDYAIGGTPTSGFNKQSVGDGRAVEVVGGLVYYTNTSSFGSGPSPGIHVAPYNGGNGGADLTTLPNPRPGFNIQDLDFFNGRLYALTGYLPGPQQGPLIVYGLNPMNGQIQTTVTIQGPLPGADGFTVLPNGNFLINDNDAVNVYREYDALTGLLVPSAPVITVKSPTNRATGVDYFNNSLYFYGVFFTQGGLGKPGLLNTDLNGNEI</sequence>
<evidence type="ECO:0000313" key="1">
    <source>
        <dbReference type="EMBL" id="QEG35714.1"/>
    </source>
</evidence>
<keyword evidence="2" id="KW-1185">Reference proteome</keyword>
<name>A0A5B9Q9K1_9BACT</name>
<dbReference type="AlphaFoldDB" id="A0A5B9Q9K1"/>
<dbReference type="Proteomes" id="UP000323917">
    <property type="component" value="Chromosome"/>
</dbReference>